<dbReference type="AlphaFoldDB" id="A0A0F9J325"/>
<protein>
    <submittedName>
        <fullName evidence="1">Uncharacterized protein</fullName>
    </submittedName>
</protein>
<gene>
    <name evidence="1" type="ORF">LCGC14_1873400</name>
</gene>
<accession>A0A0F9J325</accession>
<comment type="caution">
    <text evidence="1">The sequence shown here is derived from an EMBL/GenBank/DDBJ whole genome shotgun (WGS) entry which is preliminary data.</text>
</comment>
<reference evidence="1" key="1">
    <citation type="journal article" date="2015" name="Nature">
        <title>Complex archaea that bridge the gap between prokaryotes and eukaryotes.</title>
        <authorList>
            <person name="Spang A."/>
            <person name="Saw J.H."/>
            <person name="Jorgensen S.L."/>
            <person name="Zaremba-Niedzwiedzka K."/>
            <person name="Martijn J."/>
            <person name="Lind A.E."/>
            <person name="van Eijk R."/>
            <person name="Schleper C."/>
            <person name="Guy L."/>
            <person name="Ettema T.J."/>
        </authorList>
    </citation>
    <scope>NUCLEOTIDE SEQUENCE</scope>
</reference>
<organism evidence="1">
    <name type="scientific">marine sediment metagenome</name>
    <dbReference type="NCBI Taxonomy" id="412755"/>
    <lineage>
        <taxon>unclassified sequences</taxon>
        <taxon>metagenomes</taxon>
        <taxon>ecological metagenomes</taxon>
    </lineage>
</organism>
<name>A0A0F9J325_9ZZZZ</name>
<evidence type="ECO:0000313" key="1">
    <source>
        <dbReference type="EMBL" id="KKL93572.1"/>
    </source>
</evidence>
<sequence>MRITTLQRMEGEILPPFCFGYCYRDFDAMIDHFYLIPFNFIIRMVIDIKYRWDYFRGNPSRVDIQIYKGIHEHLKQFELNIDKAVNRRIEAAIRLSQEQMKGVKLK</sequence>
<dbReference type="EMBL" id="LAZR01019150">
    <property type="protein sequence ID" value="KKL93572.1"/>
    <property type="molecule type" value="Genomic_DNA"/>
</dbReference>
<proteinExistence type="predicted"/>